<comment type="caution">
    <text evidence="7">The sequence shown here is derived from an EMBL/GenBank/DDBJ whole genome shotgun (WGS) entry which is preliminary data.</text>
</comment>
<keyword evidence="3" id="KW-0418">Kinase</keyword>
<keyword evidence="1" id="KW-0808">Transferase</keyword>
<evidence type="ECO:0000256" key="1">
    <source>
        <dbReference type="ARBA" id="ARBA00022679"/>
    </source>
</evidence>
<feature type="region of interest" description="Disordered" evidence="5">
    <location>
        <begin position="248"/>
        <end position="271"/>
    </location>
</feature>
<dbReference type="InterPro" id="IPR000719">
    <property type="entry name" value="Prot_kinase_dom"/>
</dbReference>
<dbReference type="PROSITE" id="PS50011">
    <property type="entry name" value="PROTEIN_KINASE_DOM"/>
    <property type="match status" value="1"/>
</dbReference>
<dbReference type="SUPFAM" id="SSF56112">
    <property type="entry name" value="Protein kinase-like (PK-like)"/>
    <property type="match status" value="1"/>
</dbReference>
<dbReference type="Pfam" id="PF00069">
    <property type="entry name" value="Pkinase"/>
    <property type="match status" value="1"/>
</dbReference>
<evidence type="ECO:0000259" key="6">
    <source>
        <dbReference type="PROSITE" id="PS50011"/>
    </source>
</evidence>
<evidence type="ECO:0000313" key="7">
    <source>
        <dbReference type="EMBL" id="GHI27708.1"/>
    </source>
</evidence>
<protein>
    <recommendedName>
        <fullName evidence="6">Protein kinase domain-containing protein</fullName>
    </recommendedName>
</protein>
<dbReference type="PANTHER" id="PTHR43289">
    <property type="entry name" value="MITOGEN-ACTIVATED PROTEIN KINASE KINASE KINASE 20-RELATED"/>
    <property type="match status" value="1"/>
</dbReference>
<keyword evidence="8" id="KW-1185">Reference proteome</keyword>
<feature type="region of interest" description="Disordered" evidence="5">
    <location>
        <begin position="300"/>
        <end position="385"/>
    </location>
</feature>
<gene>
    <name evidence="7" type="ORF">Shyd_90790</name>
</gene>
<feature type="domain" description="Protein kinase" evidence="6">
    <location>
        <begin position="1"/>
        <end position="249"/>
    </location>
</feature>
<feature type="compositionally biased region" description="Basic and acidic residues" evidence="5">
    <location>
        <begin position="323"/>
        <end position="332"/>
    </location>
</feature>
<name>A0ABQ3PRQ9_9ACTN</name>
<evidence type="ECO:0000256" key="4">
    <source>
        <dbReference type="ARBA" id="ARBA00022840"/>
    </source>
</evidence>
<evidence type="ECO:0000256" key="2">
    <source>
        <dbReference type="ARBA" id="ARBA00022741"/>
    </source>
</evidence>
<dbReference type="SMART" id="SM00220">
    <property type="entry name" value="S_TKc"/>
    <property type="match status" value="1"/>
</dbReference>
<sequence length="482" mass="50472">MGQVYLARTPDGGTVALKVIREEITEHPEVLARFRREVATVRTVRGPHTARLVDASLDEAPYWLATEYVPGPTLRQAIAAQGPLGAEAGRTLFAQLARALESVHAYGVTHRDLKPQNVILAAEGPRLIDFGIARGPDDTALTRTGAVPGTPGFTAPEVLLRNETSPAADVFALGATMAYATTGRPPFGDGPAEAVSYRAVHEDIDLPDGTDGSDDLRALIRACVAKDPGERPGTAEVIARCAAPADEALPPTALPPTRLDPAPPAAGTVAPARVRRSGWGTVALVLLLTGAAGTAAWQQGWGSAAPDTGASGARGGPVTPDPTRPDTEKPDTEQSAPSPRPVEAVSASDVRWSLSKDPKQARLGAGACDRPPEAGPSGSTSSTSVTYASGAASIDVSFAFQGDHRYRLVVGVKPPGTRGFGHTSRPVRLGTAEKSLTYPRDFPGAPPVTARTGDWTVVVYDAENDDRTRWKRFGCTGFRAVK</sequence>
<organism evidence="7 8">
    <name type="scientific">Streptomyces hydrogenans</name>
    <dbReference type="NCBI Taxonomy" id="1873719"/>
    <lineage>
        <taxon>Bacteria</taxon>
        <taxon>Bacillati</taxon>
        <taxon>Actinomycetota</taxon>
        <taxon>Actinomycetes</taxon>
        <taxon>Kitasatosporales</taxon>
        <taxon>Streptomycetaceae</taxon>
        <taxon>Streptomyces</taxon>
    </lineage>
</organism>
<dbReference type="InterPro" id="IPR011009">
    <property type="entry name" value="Kinase-like_dom_sf"/>
</dbReference>
<dbReference type="Proteomes" id="UP001052739">
    <property type="component" value="Unassembled WGS sequence"/>
</dbReference>
<proteinExistence type="predicted"/>
<evidence type="ECO:0000256" key="5">
    <source>
        <dbReference type="SAM" id="MobiDB-lite"/>
    </source>
</evidence>
<dbReference type="InterPro" id="IPR008271">
    <property type="entry name" value="Ser/Thr_kinase_AS"/>
</dbReference>
<reference evidence="7" key="1">
    <citation type="submission" date="2024-05" db="EMBL/GenBank/DDBJ databases">
        <title>Whole genome shotgun sequence of Streptomyces hydrogenans NBRC 13475.</title>
        <authorList>
            <person name="Komaki H."/>
            <person name="Tamura T."/>
        </authorList>
    </citation>
    <scope>NUCLEOTIDE SEQUENCE</scope>
    <source>
        <strain evidence="7">NBRC 13475</strain>
    </source>
</reference>
<accession>A0ABQ3PRQ9</accession>
<dbReference type="Gene3D" id="1.10.510.10">
    <property type="entry name" value="Transferase(Phosphotransferase) domain 1"/>
    <property type="match status" value="1"/>
</dbReference>
<dbReference type="PANTHER" id="PTHR43289:SF34">
    <property type="entry name" value="SERINE_THREONINE-PROTEIN KINASE YBDM-RELATED"/>
    <property type="match status" value="1"/>
</dbReference>
<keyword evidence="2" id="KW-0547">Nucleotide-binding</keyword>
<dbReference type="CDD" id="cd14014">
    <property type="entry name" value="STKc_PknB_like"/>
    <property type="match status" value="1"/>
</dbReference>
<dbReference type="PROSITE" id="PS00108">
    <property type="entry name" value="PROTEIN_KINASE_ST"/>
    <property type="match status" value="1"/>
</dbReference>
<evidence type="ECO:0000256" key="3">
    <source>
        <dbReference type="ARBA" id="ARBA00022777"/>
    </source>
</evidence>
<evidence type="ECO:0000313" key="8">
    <source>
        <dbReference type="Proteomes" id="UP001052739"/>
    </source>
</evidence>
<keyword evidence="4" id="KW-0067">ATP-binding</keyword>
<feature type="compositionally biased region" description="Low complexity" evidence="5">
    <location>
        <begin position="375"/>
        <end position="385"/>
    </location>
</feature>
<dbReference type="EMBL" id="BNDW01000117">
    <property type="protein sequence ID" value="GHI27708.1"/>
    <property type="molecule type" value="Genomic_DNA"/>
</dbReference>